<dbReference type="EMBL" id="DWZE01000122">
    <property type="protein sequence ID" value="HJA84237.1"/>
    <property type="molecule type" value="Genomic_DNA"/>
</dbReference>
<dbReference type="GO" id="GO:0022857">
    <property type="term" value="F:transmembrane transporter activity"/>
    <property type="evidence" value="ECO:0007669"/>
    <property type="project" value="InterPro"/>
</dbReference>
<protein>
    <submittedName>
        <fullName evidence="6">MFS transporter</fullName>
    </submittedName>
</protein>
<evidence type="ECO:0000313" key="6">
    <source>
        <dbReference type="EMBL" id="HJA84237.1"/>
    </source>
</evidence>
<feature type="domain" description="Major facilitator superfamily (MFS) profile" evidence="5">
    <location>
        <begin position="23"/>
        <end position="404"/>
    </location>
</feature>
<dbReference type="AlphaFoldDB" id="A0A9D2HUE0"/>
<dbReference type="InterPro" id="IPR011701">
    <property type="entry name" value="MFS"/>
</dbReference>
<dbReference type="PANTHER" id="PTHR43129">
    <property type="entry name" value="FOSMIDOMYCIN RESISTANCE PROTEIN"/>
    <property type="match status" value="1"/>
</dbReference>
<name>A0A9D2HUE0_9BACE</name>
<feature type="transmembrane region" description="Helical" evidence="4">
    <location>
        <begin position="176"/>
        <end position="202"/>
    </location>
</feature>
<keyword evidence="2 4" id="KW-1133">Transmembrane helix</keyword>
<keyword evidence="3 4" id="KW-0472">Membrane</keyword>
<feature type="transmembrane region" description="Helical" evidence="4">
    <location>
        <begin position="148"/>
        <end position="170"/>
    </location>
</feature>
<feature type="transmembrane region" description="Helical" evidence="4">
    <location>
        <begin position="59"/>
        <end position="81"/>
    </location>
</feature>
<dbReference type="Gene3D" id="1.20.1250.20">
    <property type="entry name" value="MFS general substrate transporter like domains"/>
    <property type="match status" value="2"/>
</dbReference>
<evidence type="ECO:0000256" key="3">
    <source>
        <dbReference type="ARBA" id="ARBA00023136"/>
    </source>
</evidence>
<feature type="transmembrane region" description="Helical" evidence="4">
    <location>
        <begin position="318"/>
        <end position="338"/>
    </location>
</feature>
<feature type="transmembrane region" description="Helical" evidence="4">
    <location>
        <begin position="268"/>
        <end position="286"/>
    </location>
</feature>
<evidence type="ECO:0000313" key="7">
    <source>
        <dbReference type="Proteomes" id="UP000823860"/>
    </source>
</evidence>
<dbReference type="Pfam" id="PF07690">
    <property type="entry name" value="MFS_1"/>
    <property type="match status" value="1"/>
</dbReference>
<evidence type="ECO:0000256" key="1">
    <source>
        <dbReference type="ARBA" id="ARBA00022692"/>
    </source>
</evidence>
<feature type="transmembrane region" description="Helical" evidence="4">
    <location>
        <begin position="350"/>
        <end position="372"/>
    </location>
</feature>
<dbReference type="SUPFAM" id="SSF103473">
    <property type="entry name" value="MFS general substrate transporter"/>
    <property type="match status" value="1"/>
</dbReference>
<feature type="transmembrane region" description="Helical" evidence="4">
    <location>
        <begin position="378"/>
        <end position="398"/>
    </location>
</feature>
<accession>A0A9D2HUE0</accession>
<evidence type="ECO:0000256" key="4">
    <source>
        <dbReference type="SAM" id="Phobius"/>
    </source>
</evidence>
<dbReference type="CDD" id="cd17478">
    <property type="entry name" value="MFS_FsR"/>
    <property type="match status" value="1"/>
</dbReference>
<dbReference type="InterPro" id="IPR036259">
    <property type="entry name" value="MFS_trans_sf"/>
</dbReference>
<dbReference type="GO" id="GO:0005886">
    <property type="term" value="C:plasma membrane"/>
    <property type="evidence" value="ECO:0007669"/>
    <property type="project" value="TreeGrafter"/>
</dbReference>
<comment type="caution">
    <text evidence="6">The sequence shown here is derived from an EMBL/GenBank/DDBJ whole genome shotgun (WGS) entry which is preliminary data.</text>
</comment>
<evidence type="ECO:0000256" key="2">
    <source>
        <dbReference type="ARBA" id="ARBA00022989"/>
    </source>
</evidence>
<feature type="transmembrane region" description="Helical" evidence="4">
    <location>
        <begin position="293"/>
        <end position="312"/>
    </location>
</feature>
<dbReference type="Proteomes" id="UP000823860">
    <property type="component" value="Unassembled WGS sequence"/>
</dbReference>
<organism evidence="6 7">
    <name type="scientific">Candidatus Bacteroides intestinavium</name>
    <dbReference type="NCBI Taxonomy" id="2838469"/>
    <lineage>
        <taxon>Bacteria</taxon>
        <taxon>Pseudomonadati</taxon>
        <taxon>Bacteroidota</taxon>
        <taxon>Bacteroidia</taxon>
        <taxon>Bacteroidales</taxon>
        <taxon>Bacteroidaceae</taxon>
        <taxon>Bacteroides</taxon>
    </lineage>
</organism>
<proteinExistence type="predicted"/>
<gene>
    <name evidence="6" type="ORF">H9785_09740</name>
</gene>
<dbReference type="PANTHER" id="PTHR43129:SF1">
    <property type="entry name" value="FOSMIDOMYCIN RESISTANCE PROTEIN"/>
    <property type="match status" value="1"/>
</dbReference>
<reference evidence="6" key="1">
    <citation type="journal article" date="2021" name="PeerJ">
        <title>Extensive microbial diversity within the chicken gut microbiome revealed by metagenomics and culture.</title>
        <authorList>
            <person name="Gilroy R."/>
            <person name="Ravi A."/>
            <person name="Getino M."/>
            <person name="Pursley I."/>
            <person name="Horton D.L."/>
            <person name="Alikhan N.F."/>
            <person name="Baker D."/>
            <person name="Gharbi K."/>
            <person name="Hall N."/>
            <person name="Watson M."/>
            <person name="Adriaenssens E.M."/>
            <person name="Foster-Nyarko E."/>
            <person name="Jarju S."/>
            <person name="Secka A."/>
            <person name="Antonio M."/>
            <person name="Oren A."/>
            <person name="Chaudhuri R.R."/>
            <person name="La Ragione R."/>
            <person name="Hildebrand F."/>
            <person name="Pallen M.J."/>
        </authorList>
    </citation>
    <scope>NUCLEOTIDE SEQUENCE</scope>
    <source>
        <strain evidence="6">ChiHecec1B25-7008</strain>
    </source>
</reference>
<reference evidence="6" key="2">
    <citation type="submission" date="2021-04" db="EMBL/GenBank/DDBJ databases">
        <authorList>
            <person name="Gilroy R."/>
        </authorList>
    </citation>
    <scope>NUCLEOTIDE SEQUENCE</scope>
    <source>
        <strain evidence="6">ChiHecec1B25-7008</strain>
    </source>
</reference>
<dbReference type="InterPro" id="IPR020846">
    <property type="entry name" value="MFS_dom"/>
</dbReference>
<feature type="transmembrane region" description="Helical" evidence="4">
    <location>
        <begin position="20"/>
        <end position="47"/>
    </location>
</feature>
<feature type="transmembrane region" description="Helical" evidence="4">
    <location>
        <begin position="223"/>
        <end position="248"/>
    </location>
</feature>
<dbReference type="PROSITE" id="PS50850">
    <property type="entry name" value="MFS"/>
    <property type="match status" value="1"/>
</dbReference>
<evidence type="ECO:0000259" key="5">
    <source>
        <dbReference type="PROSITE" id="PS50850"/>
    </source>
</evidence>
<feature type="transmembrane region" description="Helical" evidence="4">
    <location>
        <begin position="101"/>
        <end position="127"/>
    </location>
</feature>
<sequence>MIHTVWNKLKGHPHLAQGTAYAILFTMGTCHLLNDMIQSVIPALYPLLKDSFGFTFAQIGIITLVFQLTSSIFQPFIGLYADRHPQPYSLSLGMCFTLAGLLALAFATHFLLILLSVALIGCGSSVFHPEASRVAQLASGGRKSLAQSIFQVGGNGGSAIGPLLAALIVIPFGQHAVAWFALAALLASFLLARVGYWYSLVLRRAGVSRRAGGVAASPLPRRVVRVSLGILVLMIFSKYFFNACMTSYFTFYLIEKFGLSVQQSQYCLFAYLAAFAVGTLVGGFLGDRYGRKYVILFSILGAAPFTLAMPYLGLAGTLAMAVITGLVIASAFSAIVVYATDLMPDKVGMVAGIFFGLMFGLGGIGSAFFGWLADVTSIGFIFHVSTWLPLMGVVAVFLPDVRPVRSKDAPAAR</sequence>
<keyword evidence="1 4" id="KW-0812">Transmembrane</keyword>